<comment type="function">
    <text evidence="1">Could possibly oxidize fatty acids using specific components.</text>
</comment>
<evidence type="ECO:0000256" key="13">
    <source>
        <dbReference type="ARBA" id="ARBA00023268"/>
    </source>
</evidence>
<evidence type="ECO:0000256" key="11">
    <source>
        <dbReference type="ARBA" id="ARBA00023235"/>
    </source>
</evidence>
<evidence type="ECO:0000259" key="19">
    <source>
        <dbReference type="Pfam" id="PF02737"/>
    </source>
</evidence>
<evidence type="ECO:0000256" key="3">
    <source>
        <dbReference type="ARBA" id="ARBA00005005"/>
    </source>
</evidence>
<dbReference type="Pfam" id="PF00725">
    <property type="entry name" value="3HCDH"/>
    <property type="match status" value="1"/>
</dbReference>
<accession>A0A7D7QZ87</accession>
<evidence type="ECO:0000256" key="15">
    <source>
        <dbReference type="ARBA" id="ARBA00023717"/>
    </source>
</evidence>
<gene>
    <name evidence="20" type="ORF">H1R19_07015</name>
</gene>
<dbReference type="GO" id="GO:0003857">
    <property type="term" value="F:(3S)-3-hydroxyacyl-CoA dehydrogenase (NAD+) activity"/>
    <property type="evidence" value="ECO:0007669"/>
    <property type="project" value="UniProtKB-EC"/>
</dbReference>
<keyword evidence="8" id="KW-0520">NAD</keyword>
<dbReference type="SUPFAM" id="SSF51735">
    <property type="entry name" value="NAD(P)-binding Rossmann-fold domains"/>
    <property type="match status" value="1"/>
</dbReference>
<dbReference type="SUPFAM" id="SSF52096">
    <property type="entry name" value="ClpP/crotonase"/>
    <property type="match status" value="1"/>
</dbReference>
<evidence type="ECO:0000313" key="20">
    <source>
        <dbReference type="EMBL" id="QMT02868.1"/>
    </source>
</evidence>
<dbReference type="EMBL" id="CP059491">
    <property type="protein sequence ID" value="QMT02868.1"/>
    <property type="molecule type" value="Genomic_DNA"/>
</dbReference>
<comment type="catalytic activity">
    <reaction evidence="15">
        <text>a 4-saturated-(3S)-3-hydroxyacyl-CoA = a (3E)-enoyl-CoA + H2O</text>
        <dbReference type="Rhea" id="RHEA:20724"/>
        <dbReference type="ChEBI" id="CHEBI:15377"/>
        <dbReference type="ChEBI" id="CHEBI:58521"/>
        <dbReference type="ChEBI" id="CHEBI:137480"/>
        <dbReference type="EC" id="4.2.1.17"/>
    </reaction>
</comment>
<dbReference type="RefSeq" id="WP_188329998.1">
    <property type="nucleotide sequence ID" value="NZ_CP059491.1"/>
</dbReference>
<evidence type="ECO:0000256" key="10">
    <source>
        <dbReference type="ARBA" id="ARBA00023140"/>
    </source>
</evidence>
<dbReference type="Gene3D" id="1.10.1040.50">
    <property type="match status" value="1"/>
</dbReference>
<proteinExistence type="inferred from homology"/>
<dbReference type="GO" id="GO:0004300">
    <property type="term" value="F:enoyl-CoA hydratase activity"/>
    <property type="evidence" value="ECO:0007669"/>
    <property type="project" value="UniProtKB-EC"/>
</dbReference>
<organism evidence="20 21">
    <name type="scientific">Gordonia jinghuaiqii</name>
    <dbReference type="NCBI Taxonomy" id="2758710"/>
    <lineage>
        <taxon>Bacteria</taxon>
        <taxon>Bacillati</taxon>
        <taxon>Actinomycetota</taxon>
        <taxon>Actinomycetes</taxon>
        <taxon>Mycobacteriales</taxon>
        <taxon>Gordoniaceae</taxon>
        <taxon>Gordonia</taxon>
    </lineage>
</organism>
<keyword evidence="5" id="KW-0276">Fatty acid metabolism</keyword>
<comment type="catalytic activity">
    <reaction evidence="14">
        <text>a (3S)-3-hydroxyacyl-CoA = a (2E)-enoyl-CoA + H2O</text>
        <dbReference type="Rhea" id="RHEA:16105"/>
        <dbReference type="ChEBI" id="CHEBI:15377"/>
        <dbReference type="ChEBI" id="CHEBI:57318"/>
        <dbReference type="ChEBI" id="CHEBI:58856"/>
        <dbReference type="EC" id="4.2.1.17"/>
    </reaction>
</comment>
<keyword evidence="10" id="KW-0576">Peroxisome</keyword>
<evidence type="ECO:0000256" key="6">
    <source>
        <dbReference type="ARBA" id="ARBA00022963"/>
    </source>
</evidence>
<evidence type="ECO:0000256" key="1">
    <source>
        <dbReference type="ARBA" id="ARBA00002994"/>
    </source>
</evidence>
<dbReference type="Pfam" id="PF00378">
    <property type="entry name" value="ECH_1"/>
    <property type="match status" value="1"/>
</dbReference>
<protein>
    <submittedName>
        <fullName evidence="20">Enoyl-CoA hydratase/isomerase family protein</fullName>
    </submittedName>
</protein>
<evidence type="ECO:0000256" key="4">
    <source>
        <dbReference type="ARBA" id="ARBA00008750"/>
    </source>
</evidence>
<keyword evidence="12" id="KW-0456">Lyase</keyword>
<dbReference type="InterPro" id="IPR001753">
    <property type="entry name" value="Enoyl-CoA_hydra/iso"/>
</dbReference>
<dbReference type="Gene3D" id="3.90.226.10">
    <property type="entry name" value="2-enoyl-CoA Hydratase, Chain A, domain 1"/>
    <property type="match status" value="1"/>
</dbReference>
<comment type="similarity">
    <text evidence="4">In the N-terminal section; belongs to the enoyl-CoA hydratase/isomerase family.</text>
</comment>
<dbReference type="SUPFAM" id="SSF48179">
    <property type="entry name" value="6-phosphogluconate dehydrogenase C-terminal domain-like"/>
    <property type="match status" value="2"/>
</dbReference>
<evidence type="ECO:0000256" key="12">
    <source>
        <dbReference type="ARBA" id="ARBA00023239"/>
    </source>
</evidence>
<evidence type="ECO:0000256" key="14">
    <source>
        <dbReference type="ARBA" id="ARBA00023709"/>
    </source>
</evidence>
<dbReference type="Pfam" id="PF02737">
    <property type="entry name" value="3HCDH_N"/>
    <property type="match status" value="1"/>
</dbReference>
<dbReference type="FunFam" id="1.10.1040.50:FF:000006">
    <property type="entry name" value="Peroxisomal bifunctional enzyme"/>
    <property type="match status" value="1"/>
</dbReference>
<keyword evidence="21" id="KW-1185">Reference proteome</keyword>
<evidence type="ECO:0000256" key="2">
    <source>
        <dbReference type="ARBA" id="ARBA00004275"/>
    </source>
</evidence>
<keyword evidence="7" id="KW-0560">Oxidoreductase</keyword>
<dbReference type="CDD" id="cd06558">
    <property type="entry name" value="crotonase-like"/>
    <property type="match status" value="1"/>
</dbReference>
<dbReference type="InterPro" id="IPR008927">
    <property type="entry name" value="6-PGluconate_DH-like_C_sf"/>
</dbReference>
<evidence type="ECO:0000256" key="9">
    <source>
        <dbReference type="ARBA" id="ARBA00023098"/>
    </source>
</evidence>
<sequence length="684" mass="71335">MTMTVCSSHLDGDVVVVTIDNPPINAGSHAVRSGLLAELGKAAETPGLRGVVITGAGANFYSGSDIREFDGPLAEPQLPAVIAAIESLPVPVVAAISGLALGGGFELALGCDIRVADRSAVVGLPEVGLGIIPGAGGTVRLPRLVGATKAVELIATAARISAEVACDLGILDVLVDDDLVAHAVTAARTGSTRVLRESPAPELVPAEFAATAARVAKKGKNRPHILEAIEAVRRSTSESGDAALAAEREIFTRLRESEEAASLRYLFFAERAAAKALRAGTPTAGVPGVNTVTVVGAGTMGASIAAALVLKGFATTITDTNPEALGRAVEIAATAAAKAGRDEPVLTTTTDLSEAVRAADMVIDAVFEDLEVKRSLFRSLDEMAPAGAILASNTSYLDLNDIGSVVSDPSRVVGLHFFNPAHLNRLVEVVETARTSPEVIAATSSVVRRIGKTGIRARVGEGFVANRVYAAYRAQCEFLVEDGCSPEQVDRALVGFGFAMGPFAVADMSGLDIAWARRKRLAATRDPEQRYVRIPDLLCEADRLGRKTGAGWYSYADGGRTGTPDPSVAAVIDAERARKAIVPRHFDDETIVRRVIAAMVAEAVGLLADGVAAQASDVDVALVSGFAFPRWHGGPLRYASRNDRSWLAAGLREVYESCPVTFASAHSATAESVPGEVRDLLDSL</sequence>
<keyword evidence="11 20" id="KW-0413">Isomerase</keyword>
<evidence type="ECO:0000313" key="21">
    <source>
        <dbReference type="Proteomes" id="UP000515663"/>
    </source>
</evidence>
<evidence type="ECO:0000259" key="18">
    <source>
        <dbReference type="Pfam" id="PF00725"/>
    </source>
</evidence>
<comment type="subcellular location">
    <subcellularLocation>
        <location evidence="2">Peroxisome</location>
    </subcellularLocation>
</comment>
<feature type="domain" description="3-hydroxyacyl-CoA dehydrogenase NAD binding" evidence="19">
    <location>
        <begin position="291"/>
        <end position="457"/>
    </location>
</feature>
<dbReference type="InterPro" id="IPR006176">
    <property type="entry name" value="3-OHacyl-CoA_DH_NAD-bd"/>
</dbReference>
<reference evidence="21" key="1">
    <citation type="submission" date="2020-07" db="EMBL/GenBank/DDBJ databases">
        <title>novel species isolated from the respiratory tract of Marmot.</title>
        <authorList>
            <person name="Zhang G."/>
        </authorList>
    </citation>
    <scope>NUCLEOTIDE SEQUENCE [LARGE SCALE GENOMIC DNA]</scope>
    <source>
        <strain evidence="21">686</strain>
    </source>
</reference>
<evidence type="ECO:0000256" key="5">
    <source>
        <dbReference type="ARBA" id="ARBA00022832"/>
    </source>
</evidence>
<dbReference type="GO" id="GO:0070403">
    <property type="term" value="F:NAD+ binding"/>
    <property type="evidence" value="ECO:0007669"/>
    <property type="project" value="InterPro"/>
</dbReference>
<dbReference type="PANTHER" id="PTHR23309">
    <property type="entry name" value="3-HYDROXYACYL-COA DEHYROGENASE"/>
    <property type="match status" value="1"/>
</dbReference>
<dbReference type="InterPro" id="IPR036291">
    <property type="entry name" value="NAD(P)-bd_dom_sf"/>
</dbReference>
<evidence type="ECO:0000256" key="17">
    <source>
        <dbReference type="RuleBase" id="RU003707"/>
    </source>
</evidence>
<name>A0A7D7QZ87_9ACTN</name>
<dbReference type="KEGG" id="gji:H1R19_07015"/>
<comment type="catalytic activity">
    <reaction evidence="16">
        <text>a (3S)-3-hydroxyacyl-CoA + NAD(+) = a 3-oxoacyl-CoA + NADH + H(+)</text>
        <dbReference type="Rhea" id="RHEA:22432"/>
        <dbReference type="ChEBI" id="CHEBI:15378"/>
        <dbReference type="ChEBI" id="CHEBI:57318"/>
        <dbReference type="ChEBI" id="CHEBI:57540"/>
        <dbReference type="ChEBI" id="CHEBI:57945"/>
        <dbReference type="ChEBI" id="CHEBI:90726"/>
        <dbReference type="EC" id="1.1.1.35"/>
    </reaction>
</comment>
<feature type="domain" description="3-hydroxyacyl-CoA dehydrogenase C-terminal" evidence="18">
    <location>
        <begin position="462"/>
        <end position="555"/>
    </location>
</feature>
<dbReference type="Proteomes" id="UP000515663">
    <property type="component" value="Chromosome"/>
</dbReference>
<comment type="similarity">
    <text evidence="17">Belongs to the enoyl-CoA hydratase/isomerase family.</text>
</comment>
<comment type="pathway">
    <text evidence="3">Lipid metabolism; fatty acid beta-oxidation.</text>
</comment>
<dbReference type="UniPathway" id="UPA00659"/>
<evidence type="ECO:0000256" key="8">
    <source>
        <dbReference type="ARBA" id="ARBA00023027"/>
    </source>
</evidence>
<evidence type="ECO:0000256" key="7">
    <source>
        <dbReference type="ARBA" id="ARBA00023002"/>
    </source>
</evidence>
<dbReference type="Gene3D" id="3.40.50.720">
    <property type="entry name" value="NAD(P)-binding Rossmann-like Domain"/>
    <property type="match status" value="1"/>
</dbReference>
<keyword evidence="6" id="KW-0442">Lipid degradation</keyword>
<dbReference type="InterPro" id="IPR029045">
    <property type="entry name" value="ClpP/crotonase-like_dom_sf"/>
</dbReference>
<dbReference type="GO" id="GO:0006635">
    <property type="term" value="P:fatty acid beta-oxidation"/>
    <property type="evidence" value="ECO:0007669"/>
    <property type="project" value="UniProtKB-UniPathway"/>
</dbReference>
<keyword evidence="9" id="KW-0443">Lipid metabolism</keyword>
<evidence type="ECO:0000256" key="16">
    <source>
        <dbReference type="ARBA" id="ARBA00049556"/>
    </source>
</evidence>
<keyword evidence="13" id="KW-0511">Multifunctional enzyme</keyword>
<dbReference type="PROSITE" id="PS00166">
    <property type="entry name" value="ENOYL_COA_HYDRATASE"/>
    <property type="match status" value="1"/>
</dbReference>
<dbReference type="InterPro" id="IPR018376">
    <property type="entry name" value="Enoyl-CoA_hyd/isom_CS"/>
</dbReference>
<dbReference type="GO" id="GO:0016853">
    <property type="term" value="F:isomerase activity"/>
    <property type="evidence" value="ECO:0007669"/>
    <property type="project" value="UniProtKB-KW"/>
</dbReference>
<dbReference type="InterPro" id="IPR006108">
    <property type="entry name" value="3HC_DH_C"/>
</dbReference>
<dbReference type="AlphaFoldDB" id="A0A7D7QZ87"/>